<protein>
    <submittedName>
        <fullName evidence="2">Uncharacterized protein</fullName>
    </submittedName>
</protein>
<evidence type="ECO:0000313" key="3">
    <source>
        <dbReference type="Proteomes" id="UP000756132"/>
    </source>
</evidence>
<dbReference type="EMBL" id="CP090163">
    <property type="protein sequence ID" value="UJO11632.1"/>
    <property type="molecule type" value="Genomic_DNA"/>
</dbReference>
<gene>
    <name evidence="2" type="ORF">CLAFUR5_01235</name>
</gene>
<feature type="compositionally biased region" description="Acidic residues" evidence="1">
    <location>
        <begin position="89"/>
        <end position="106"/>
    </location>
</feature>
<dbReference type="GeneID" id="71981113"/>
<evidence type="ECO:0000256" key="1">
    <source>
        <dbReference type="SAM" id="MobiDB-lite"/>
    </source>
</evidence>
<dbReference type="AlphaFoldDB" id="A0A9Q8L694"/>
<feature type="compositionally biased region" description="Acidic residues" evidence="1">
    <location>
        <begin position="28"/>
        <end position="43"/>
    </location>
</feature>
<feature type="compositionally biased region" description="Low complexity" evidence="1">
    <location>
        <begin position="1"/>
        <end position="21"/>
    </location>
</feature>
<organism evidence="2 3">
    <name type="scientific">Passalora fulva</name>
    <name type="common">Tomato leaf mold</name>
    <name type="synonym">Cladosporium fulvum</name>
    <dbReference type="NCBI Taxonomy" id="5499"/>
    <lineage>
        <taxon>Eukaryota</taxon>
        <taxon>Fungi</taxon>
        <taxon>Dikarya</taxon>
        <taxon>Ascomycota</taxon>
        <taxon>Pezizomycotina</taxon>
        <taxon>Dothideomycetes</taxon>
        <taxon>Dothideomycetidae</taxon>
        <taxon>Mycosphaerellales</taxon>
        <taxon>Mycosphaerellaceae</taxon>
        <taxon>Fulvia</taxon>
    </lineage>
</organism>
<feature type="compositionally biased region" description="Acidic residues" evidence="1">
    <location>
        <begin position="113"/>
        <end position="124"/>
    </location>
</feature>
<accession>A0A9Q8L694</accession>
<reference evidence="2" key="1">
    <citation type="submission" date="2021-12" db="EMBL/GenBank/DDBJ databases">
        <authorList>
            <person name="Zaccaron A."/>
            <person name="Stergiopoulos I."/>
        </authorList>
    </citation>
    <scope>NUCLEOTIDE SEQUENCE</scope>
    <source>
        <strain evidence="2">Race5_Kim</strain>
    </source>
</reference>
<dbReference type="KEGG" id="ffu:CLAFUR5_01235"/>
<feature type="region of interest" description="Disordered" evidence="1">
    <location>
        <begin position="1"/>
        <end position="129"/>
    </location>
</feature>
<dbReference type="RefSeq" id="XP_047755998.1">
    <property type="nucleotide sequence ID" value="XM_047900383.1"/>
</dbReference>
<proteinExistence type="predicted"/>
<sequence length="147" mass="15947">MSARSDSSSSLSSVPPSDPLVINPPVADDSEDEEEDDDLDIEGDTTIGGTGSLEAPPGIPNRLMSELSIHNDEEAELPTVDPRDKDAWEDQPDEDLSDDEELEEEQGQPTLDAAEEEAEPDEDPAIANATDLAHKLRLQKAKLKRCI</sequence>
<reference evidence="2" key="2">
    <citation type="journal article" date="2022" name="Microb. Genom.">
        <title>A chromosome-scale genome assembly of the tomato pathogen Cladosporium fulvum reveals a compartmentalized genome architecture and the presence of a dispensable chromosome.</title>
        <authorList>
            <person name="Zaccaron A.Z."/>
            <person name="Chen L.H."/>
            <person name="Samaras A."/>
            <person name="Stergiopoulos I."/>
        </authorList>
    </citation>
    <scope>NUCLEOTIDE SEQUENCE</scope>
    <source>
        <strain evidence="2">Race5_Kim</strain>
    </source>
</reference>
<dbReference type="Proteomes" id="UP000756132">
    <property type="component" value="Chromosome 1"/>
</dbReference>
<keyword evidence="3" id="KW-1185">Reference proteome</keyword>
<evidence type="ECO:0000313" key="2">
    <source>
        <dbReference type="EMBL" id="UJO11632.1"/>
    </source>
</evidence>
<name>A0A9Q8L694_PASFU</name>